<proteinExistence type="predicted"/>
<keyword evidence="1" id="KW-0413">Isomerase</keyword>
<protein>
    <submittedName>
        <fullName evidence="1">Peptidyl-prolyl cis-trans isomerase</fullName>
    </submittedName>
</protein>
<dbReference type="Proteomes" id="UP001056778">
    <property type="component" value="Chromosome 6"/>
</dbReference>
<dbReference type="EMBL" id="CM043020">
    <property type="protein sequence ID" value="KAI4459136.1"/>
    <property type="molecule type" value="Genomic_DNA"/>
</dbReference>
<evidence type="ECO:0000313" key="2">
    <source>
        <dbReference type="Proteomes" id="UP001056778"/>
    </source>
</evidence>
<keyword evidence="2" id="KW-1185">Reference proteome</keyword>
<comment type="caution">
    <text evidence="1">The sequence shown here is derived from an EMBL/GenBank/DDBJ whole genome shotgun (WGS) entry which is preliminary data.</text>
</comment>
<accession>A0ACB9SX36</accession>
<evidence type="ECO:0000313" key="1">
    <source>
        <dbReference type="EMBL" id="KAI4459136.1"/>
    </source>
</evidence>
<name>A0ACB9SX36_HOLOL</name>
<sequence>MIMNILKVTRMISSCTLLATCIMLVSDCQAITKEMKKTSVISFKILLENPQIDVPKKDLKMNLINEALYTVALQSAQNKLMAADIEKSGNRARCFFDISIGGLQSGRIVFELFTEIVPKTCENFRALCTGEKGVGETTKKALHYNGVIFHRVVKDFIIQGGDFSNGNGTGGESIYGGTFEDENFEFKHDQPFLLSMANRGKDTNGSQFFIVHVVFGRVVGGVDVVRQIESLPVDANSRPLQDAKISRCGELVRQIKVKKEKKKKKLSDEEDHSESNDEEKGKKKAKKEKKKEKKEKKHKKKKEEGSDEEGEVKEELHPLATVSNINPEDIPDVPVNRFLMRGVASRDKKDEKPKDDRRNFNRAERFNDRRNWDRRNFNRRENRLPHTTKSGRVIKGRGVFRYRTPSRSRSRSATPVHWRQEEARVIKLADYQKIEANRKQREENRSKSETRDKSYSPTNDPEKQNRTPSKKQKIDYNALDYEENQSDEENEVPRKQVPSLVQYPLPGSFHPVEKAVPPENEIGEKMQIEGENDTAEAVVANKRSEVLAMALGVQIKTGEDPPTGEITISGYEKKNKLKEKLELQEQLKIEKIEKINNEIEARNRNMENKRSERNKFENEKPEREIDRTYRNGRNDLNRRRIYRRGGPIERRGRDRMRRFDDRYNARRDSNRYVRSRRSRSRDRRRSRSRDRRSLPRRSRSKDRRSRRRSKSSRSSGERNLSPPKDDRATKDADKDEKKEPPKRVETEAEKFKRRAEQLILLKKKMELELLEMKKKQDEEQREKQLLLLEKQRKAREEAEMLERAKKAQRTAVEKEKLYKAVKVIHDIDKPAKKSRVSSSSSTSSSSSYSTDSSKRSFFNIWIILLSSRRRRSRRSKGKRSSSSSRSPKRRRTRTPPRRDKKK</sequence>
<gene>
    <name evidence="1" type="ORF">MML48_6g00001695</name>
</gene>
<reference evidence="1" key="1">
    <citation type="submission" date="2022-04" db="EMBL/GenBank/DDBJ databases">
        <title>Chromosome-scale genome assembly of Holotrichia oblita Faldermann.</title>
        <authorList>
            <person name="Rongchong L."/>
        </authorList>
    </citation>
    <scope>NUCLEOTIDE SEQUENCE</scope>
    <source>
        <strain evidence="1">81SQS9</strain>
    </source>
</reference>
<organism evidence="1 2">
    <name type="scientific">Holotrichia oblita</name>
    <name type="common">Chafer beetle</name>
    <dbReference type="NCBI Taxonomy" id="644536"/>
    <lineage>
        <taxon>Eukaryota</taxon>
        <taxon>Metazoa</taxon>
        <taxon>Ecdysozoa</taxon>
        <taxon>Arthropoda</taxon>
        <taxon>Hexapoda</taxon>
        <taxon>Insecta</taxon>
        <taxon>Pterygota</taxon>
        <taxon>Neoptera</taxon>
        <taxon>Endopterygota</taxon>
        <taxon>Coleoptera</taxon>
        <taxon>Polyphaga</taxon>
        <taxon>Scarabaeiformia</taxon>
        <taxon>Scarabaeidae</taxon>
        <taxon>Melolonthinae</taxon>
        <taxon>Holotrichia</taxon>
    </lineage>
</organism>